<dbReference type="Pfam" id="PF14617">
    <property type="entry name" value="CMS1"/>
    <property type="match status" value="2"/>
</dbReference>
<dbReference type="PANTHER" id="PTHR24030">
    <property type="entry name" value="PROTEIN CMSS1"/>
    <property type="match status" value="1"/>
</dbReference>
<dbReference type="Proteomes" id="UP000559027">
    <property type="component" value="Unassembled WGS sequence"/>
</dbReference>
<gene>
    <name evidence="1" type="ORF">D9756_011523</name>
</gene>
<dbReference type="PANTHER" id="PTHR24030:SF0">
    <property type="entry name" value="PROTEIN CMSS1"/>
    <property type="match status" value="1"/>
</dbReference>
<dbReference type="GO" id="GO:0030686">
    <property type="term" value="C:90S preribosome"/>
    <property type="evidence" value="ECO:0007669"/>
    <property type="project" value="TreeGrafter"/>
</dbReference>
<dbReference type="EMBL" id="JAACJO010000073">
    <property type="protein sequence ID" value="KAF5344055.1"/>
    <property type="molecule type" value="Genomic_DNA"/>
</dbReference>
<organism evidence="1 2">
    <name type="scientific">Leucocoprinus leucothites</name>
    <dbReference type="NCBI Taxonomy" id="201217"/>
    <lineage>
        <taxon>Eukaryota</taxon>
        <taxon>Fungi</taxon>
        <taxon>Dikarya</taxon>
        <taxon>Basidiomycota</taxon>
        <taxon>Agaricomycotina</taxon>
        <taxon>Agaricomycetes</taxon>
        <taxon>Agaricomycetidae</taxon>
        <taxon>Agaricales</taxon>
        <taxon>Agaricineae</taxon>
        <taxon>Agaricaceae</taxon>
        <taxon>Leucocoprinus</taxon>
    </lineage>
</organism>
<sequence>MFSALIIYWKRKLAEAVDPVVDSVANQSPSELASYLAGMQAKAFPDHSALELSDLEIPDSSIADTTTWTGARTLDQLVPFITKILPTLHRRLGQSSKANGAPTLLFLAGAALRVADVTRVLKDKKLRGDKGGDNKIGTAVGTPGRVGKLFCETDAFSVSQLTHIILDISYIDAKKRSLLDIPETRDEVFKTVLGAPQVLKAIKEGQIQVVLF</sequence>
<evidence type="ECO:0000313" key="2">
    <source>
        <dbReference type="Proteomes" id="UP000559027"/>
    </source>
</evidence>
<reference evidence="1 2" key="1">
    <citation type="journal article" date="2020" name="ISME J.">
        <title>Uncovering the hidden diversity of litter-decomposition mechanisms in mushroom-forming fungi.</title>
        <authorList>
            <person name="Floudas D."/>
            <person name="Bentzer J."/>
            <person name="Ahren D."/>
            <person name="Johansson T."/>
            <person name="Persson P."/>
            <person name="Tunlid A."/>
        </authorList>
    </citation>
    <scope>NUCLEOTIDE SEQUENCE [LARGE SCALE GENOMIC DNA]</scope>
    <source>
        <strain evidence="1 2">CBS 146.42</strain>
    </source>
</reference>
<comment type="caution">
    <text evidence="1">The sequence shown here is derived from an EMBL/GenBank/DDBJ whole genome shotgun (WGS) entry which is preliminary data.</text>
</comment>
<dbReference type="AlphaFoldDB" id="A0A8H5CLS4"/>
<dbReference type="GO" id="GO:0005634">
    <property type="term" value="C:nucleus"/>
    <property type="evidence" value="ECO:0007669"/>
    <property type="project" value="TreeGrafter"/>
</dbReference>
<dbReference type="InterPro" id="IPR032704">
    <property type="entry name" value="Cms1"/>
</dbReference>
<protein>
    <submittedName>
        <fullName evidence="1">Uncharacterized protein</fullName>
    </submittedName>
</protein>
<evidence type="ECO:0000313" key="1">
    <source>
        <dbReference type="EMBL" id="KAF5344055.1"/>
    </source>
</evidence>
<keyword evidence="2" id="KW-1185">Reference proteome</keyword>
<accession>A0A8H5CLS4</accession>
<dbReference type="OrthoDB" id="1929311at2759"/>
<name>A0A8H5CLS4_9AGAR</name>
<proteinExistence type="predicted"/>